<dbReference type="InterPro" id="IPR036890">
    <property type="entry name" value="HATPase_C_sf"/>
</dbReference>
<dbReference type="Gene3D" id="3.40.50.2300">
    <property type="match status" value="1"/>
</dbReference>
<dbReference type="SUPFAM" id="SSF47384">
    <property type="entry name" value="Homodimeric domain of signal transducing histidine kinase"/>
    <property type="match status" value="1"/>
</dbReference>
<feature type="domain" description="Histidine kinase" evidence="11">
    <location>
        <begin position="421"/>
        <end position="642"/>
    </location>
</feature>
<dbReference type="RefSeq" id="WP_184254811.1">
    <property type="nucleotide sequence ID" value="NZ_JACHIH010000003.1"/>
</dbReference>
<dbReference type="InterPro" id="IPR003661">
    <property type="entry name" value="HisK_dim/P_dom"/>
</dbReference>
<dbReference type="InterPro" id="IPR001789">
    <property type="entry name" value="Sig_transdc_resp-reg_receiver"/>
</dbReference>
<proteinExistence type="predicted"/>
<keyword evidence="16" id="KW-1185">Reference proteome</keyword>
<evidence type="ECO:0000256" key="9">
    <source>
        <dbReference type="PROSITE-ProRule" id="PRU00169"/>
    </source>
</evidence>
<comment type="caution">
    <text evidence="15">The sequence shown here is derived from an EMBL/GenBank/DDBJ whole genome shotgun (WGS) entry which is preliminary data.</text>
</comment>
<feature type="domain" description="PAS" evidence="13">
    <location>
        <begin position="258"/>
        <end position="328"/>
    </location>
</feature>
<dbReference type="PRINTS" id="PR00344">
    <property type="entry name" value="BCTRLSENSOR"/>
</dbReference>
<feature type="domain" description="Response regulatory" evidence="12">
    <location>
        <begin position="666"/>
        <end position="777"/>
    </location>
</feature>
<keyword evidence="7" id="KW-0067">ATP-binding</keyword>
<protein>
    <recommendedName>
        <fullName evidence="2">histidine kinase</fullName>
        <ecNumber evidence="2">2.7.13.3</ecNumber>
    </recommendedName>
</protein>
<dbReference type="Gene3D" id="3.30.450.20">
    <property type="entry name" value="PAS domain"/>
    <property type="match status" value="3"/>
</dbReference>
<evidence type="ECO:0000256" key="5">
    <source>
        <dbReference type="ARBA" id="ARBA00022741"/>
    </source>
</evidence>
<evidence type="ECO:0000256" key="10">
    <source>
        <dbReference type="SAM" id="Coils"/>
    </source>
</evidence>
<dbReference type="PROSITE" id="PS50112">
    <property type="entry name" value="PAS"/>
    <property type="match status" value="2"/>
</dbReference>
<dbReference type="Pfam" id="PF00072">
    <property type="entry name" value="Response_reg"/>
    <property type="match status" value="1"/>
</dbReference>
<dbReference type="PROSITE" id="PS50110">
    <property type="entry name" value="RESPONSE_REGULATORY"/>
    <property type="match status" value="1"/>
</dbReference>
<dbReference type="Pfam" id="PF02518">
    <property type="entry name" value="HATPase_c"/>
    <property type="match status" value="1"/>
</dbReference>
<dbReference type="InterPro" id="IPR005467">
    <property type="entry name" value="His_kinase_dom"/>
</dbReference>
<keyword evidence="6" id="KW-0418">Kinase</keyword>
<keyword evidence="3 9" id="KW-0597">Phosphoprotein</keyword>
<dbReference type="Gene3D" id="1.10.287.130">
    <property type="match status" value="1"/>
</dbReference>
<dbReference type="FunFam" id="3.30.450.20:FF:000099">
    <property type="entry name" value="Sensory box sensor histidine kinase"/>
    <property type="match status" value="1"/>
</dbReference>
<dbReference type="EC" id="2.7.13.3" evidence="2"/>
<dbReference type="GO" id="GO:0006355">
    <property type="term" value="P:regulation of DNA-templated transcription"/>
    <property type="evidence" value="ECO:0007669"/>
    <property type="project" value="InterPro"/>
</dbReference>
<dbReference type="InterPro" id="IPR003594">
    <property type="entry name" value="HATPase_dom"/>
</dbReference>
<evidence type="ECO:0000313" key="15">
    <source>
        <dbReference type="EMBL" id="MBB5046197.1"/>
    </source>
</evidence>
<dbReference type="NCBIfam" id="TIGR00229">
    <property type="entry name" value="sensory_box"/>
    <property type="match status" value="2"/>
</dbReference>
<organism evidence="15 16">
    <name type="scientific">Rhodopseudomonas rhenobacensis</name>
    <dbReference type="NCBI Taxonomy" id="87461"/>
    <lineage>
        <taxon>Bacteria</taxon>
        <taxon>Pseudomonadati</taxon>
        <taxon>Pseudomonadota</taxon>
        <taxon>Alphaproteobacteria</taxon>
        <taxon>Hyphomicrobiales</taxon>
        <taxon>Nitrobacteraceae</taxon>
        <taxon>Rhodopseudomonas</taxon>
    </lineage>
</organism>
<dbReference type="InterPro" id="IPR004358">
    <property type="entry name" value="Sig_transdc_His_kin-like_C"/>
</dbReference>
<keyword evidence="8" id="KW-0902">Two-component regulatory system</keyword>
<evidence type="ECO:0000256" key="6">
    <source>
        <dbReference type="ARBA" id="ARBA00022777"/>
    </source>
</evidence>
<dbReference type="InterPro" id="IPR013655">
    <property type="entry name" value="PAS_fold_3"/>
</dbReference>
<gene>
    <name evidence="15" type="ORF">HNR60_000939</name>
</gene>
<name>A0A7W7Z1Z8_9BRAD</name>
<evidence type="ECO:0000259" key="11">
    <source>
        <dbReference type="PROSITE" id="PS50109"/>
    </source>
</evidence>
<dbReference type="SMART" id="SM00448">
    <property type="entry name" value="REC"/>
    <property type="match status" value="1"/>
</dbReference>
<dbReference type="SMART" id="SM00091">
    <property type="entry name" value="PAS"/>
    <property type="match status" value="3"/>
</dbReference>
<dbReference type="InterPro" id="IPR013767">
    <property type="entry name" value="PAS_fold"/>
</dbReference>
<dbReference type="InterPro" id="IPR036097">
    <property type="entry name" value="HisK_dim/P_sf"/>
</dbReference>
<keyword evidence="10" id="KW-0175">Coiled coil</keyword>
<dbReference type="SMART" id="SM00086">
    <property type="entry name" value="PAC"/>
    <property type="match status" value="2"/>
</dbReference>
<evidence type="ECO:0000256" key="8">
    <source>
        <dbReference type="ARBA" id="ARBA00023012"/>
    </source>
</evidence>
<evidence type="ECO:0000256" key="1">
    <source>
        <dbReference type="ARBA" id="ARBA00000085"/>
    </source>
</evidence>
<dbReference type="Pfam" id="PF00512">
    <property type="entry name" value="HisKA"/>
    <property type="match status" value="1"/>
</dbReference>
<feature type="domain" description="PAC" evidence="14">
    <location>
        <begin position="331"/>
        <end position="383"/>
    </location>
</feature>
<evidence type="ECO:0000259" key="14">
    <source>
        <dbReference type="PROSITE" id="PS50113"/>
    </source>
</evidence>
<dbReference type="Proteomes" id="UP000542353">
    <property type="component" value="Unassembled WGS sequence"/>
</dbReference>
<dbReference type="Gene3D" id="3.30.565.10">
    <property type="entry name" value="Histidine kinase-like ATPase, C-terminal domain"/>
    <property type="match status" value="1"/>
</dbReference>
<dbReference type="PANTHER" id="PTHR43065">
    <property type="entry name" value="SENSOR HISTIDINE KINASE"/>
    <property type="match status" value="1"/>
</dbReference>
<dbReference type="AlphaFoldDB" id="A0A7W7Z1Z8"/>
<evidence type="ECO:0000313" key="16">
    <source>
        <dbReference type="Proteomes" id="UP000542353"/>
    </source>
</evidence>
<feature type="modified residue" description="4-aspartylphosphate" evidence="9">
    <location>
        <position position="716"/>
    </location>
</feature>
<keyword evidence="5" id="KW-0547">Nucleotide-binding</keyword>
<reference evidence="15 16" key="1">
    <citation type="submission" date="2020-08" db="EMBL/GenBank/DDBJ databases">
        <title>Genomic Encyclopedia of Type Strains, Phase IV (KMG-IV): sequencing the most valuable type-strain genomes for metagenomic binning, comparative biology and taxonomic classification.</title>
        <authorList>
            <person name="Goeker M."/>
        </authorList>
    </citation>
    <scope>NUCLEOTIDE SEQUENCE [LARGE SCALE GENOMIC DNA]</scope>
    <source>
        <strain evidence="15 16">DSM 12706</strain>
    </source>
</reference>
<dbReference type="GO" id="GO:0000155">
    <property type="term" value="F:phosphorelay sensor kinase activity"/>
    <property type="evidence" value="ECO:0007669"/>
    <property type="project" value="InterPro"/>
</dbReference>
<evidence type="ECO:0000256" key="7">
    <source>
        <dbReference type="ARBA" id="ARBA00022840"/>
    </source>
</evidence>
<feature type="domain" description="PAS" evidence="13">
    <location>
        <begin position="137"/>
        <end position="192"/>
    </location>
</feature>
<dbReference type="InterPro" id="IPR001610">
    <property type="entry name" value="PAC"/>
</dbReference>
<dbReference type="PANTHER" id="PTHR43065:SF46">
    <property type="entry name" value="C4-DICARBOXYLATE TRANSPORT SENSOR PROTEIN DCTB"/>
    <property type="match status" value="1"/>
</dbReference>
<dbReference type="CDD" id="cd00082">
    <property type="entry name" value="HisKA"/>
    <property type="match status" value="1"/>
</dbReference>
<dbReference type="PROSITE" id="PS50109">
    <property type="entry name" value="HIS_KIN"/>
    <property type="match status" value="1"/>
</dbReference>
<comment type="catalytic activity">
    <reaction evidence="1">
        <text>ATP + protein L-histidine = ADP + protein N-phospho-L-histidine.</text>
        <dbReference type="EC" id="2.7.13.3"/>
    </reaction>
</comment>
<accession>A0A7W7Z1Z8</accession>
<dbReference type="SMART" id="SM00387">
    <property type="entry name" value="HATPase_c"/>
    <property type="match status" value="1"/>
</dbReference>
<keyword evidence="4" id="KW-0808">Transferase</keyword>
<dbReference type="GO" id="GO:0005524">
    <property type="term" value="F:ATP binding"/>
    <property type="evidence" value="ECO:0007669"/>
    <property type="project" value="UniProtKB-KW"/>
</dbReference>
<sequence length="782" mass="85543">MSESKSEFDVAAVVDALDVGVIVLDERQGVVGWNEWIARVSRKPLPAVLGKNLIELFPNLASTRLPSVIADCLQTGSSSILTHSLNKLLPLHGEGGEELLHNIVVRPVWSNGAPRCMLQVNDVSVPVARERVLRERQNARYHAIVDSAPDAIITIGLDHNIQWANGAAEQVFGYELSELLDQKLDVLLQHDDGLAQAFVDLQHSNSCTVQVNGRRKDGELCQFDVSLGRWKADERVFITTIWRDVTERTTAEAALRDSEGRHRALLEALPQLVWTCDQHGECDYFNPQWQAYTGAPSGEHLGSGWLKAIHREDTPGFIESWKSALADGGVFDVDVRLCRHDGTNRWFKMRSIPVLEPGGNISRWFGTATDITDHVEAREALRRSNEELEALVQERTRERELALNQLHEAQKMETIGQLTGGVAHDFNNLLAVILGSLSLLKKWLPDDPRTSRLLDGALQGAERGATLTKRLLAFARRQELKLEAVEIQKLIPDMMDFLRQSLGPNINISIDIPPEVEPVKIDANQLELALMNLAVNARDAMPAGGALVITCRNDAAATNPRPSALPDGDYVCISVADTGEGMDQATLAKAMEPFFTTKGLGKGTGLGLSMVQGLTVQSGGALTMTSDVGKGTVVNLWLPQARREDMVAPVAGLAPLSSGAVSKQLRILLVDDDPLVRMNTAYLLMDLGHSVMEAQSGAQALQLLDSDARFDVLLTDYAMPGMTGLDLAIRVKVLKPKLPIVLATGYAELPPDALLGFPRLGKPYTQDQLAESLEAAIRDRVN</sequence>
<dbReference type="PROSITE" id="PS50113">
    <property type="entry name" value="PAC"/>
    <property type="match status" value="1"/>
</dbReference>
<dbReference type="SMART" id="SM00388">
    <property type="entry name" value="HisKA"/>
    <property type="match status" value="1"/>
</dbReference>
<feature type="coiled-coil region" evidence="10">
    <location>
        <begin position="371"/>
        <end position="405"/>
    </location>
</feature>
<dbReference type="SUPFAM" id="SSF52172">
    <property type="entry name" value="CheY-like"/>
    <property type="match status" value="1"/>
</dbReference>
<dbReference type="SUPFAM" id="SSF55785">
    <property type="entry name" value="PYP-like sensor domain (PAS domain)"/>
    <property type="match status" value="3"/>
</dbReference>
<dbReference type="CDD" id="cd00130">
    <property type="entry name" value="PAS"/>
    <property type="match status" value="2"/>
</dbReference>
<evidence type="ECO:0000256" key="3">
    <source>
        <dbReference type="ARBA" id="ARBA00022553"/>
    </source>
</evidence>
<evidence type="ECO:0000259" key="12">
    <source>
        <dbReference type="PROSITE" id="PS50110"/>
    </source>
</evidence>
<evidence type="ECO:0000256" key="2">
    <source>
        <dbReference type="ARBA" id="ARBA00012438"/>
    </source>
</evidence>
<dbReference type="Pfam" id="PF13426">
    <property type="entry name" value="PAS_9"/>
    <property type="match status" value="1"/>
</dbReference>
<dbReference type="InterPro" id="IPR011006">
    <property type="entry name" value="CheY-like_superfamily"/>
</dbReference>
<dbReference type="Pfam" id="PF00989">
    <property type="entry name" value="PAS"/>
    <property type="match status" value="1"/>
</dbReference>
<dbReference type="SUPFAM" id="SSF55874">
    <property type="entry name" value="ATPase domain of HSP90 chaperone/DNA topoisomerase II/histidine kinase"/>
    <property type="match status" value="1"/>
</dbReference>
<evidence type="ECO:0000259" key="13">
    <source>
        <dbReference type="PROSITE" id="PS50112"/>
    </source>
</evidence>
<dbReference type="InterPro" id="IPR035965">
    <property type="entry name" value="PAS-like_dom_sf"/>
</dbReference>
<evidence type="ECO:0000256" key="4">
    <source>
        <dbReference type="ARBA" id="ARBA00022679"/>
    </source>
</evidence>
<dbReference type="InterPro" id="IPR000700">
    <property type="entry name" value="PAS-assoc_C"/>
</dbReference>
<dbReference type="EMBL" id="JACHIH010000003">
    <property type="protein sequence ID" value="MBB5046197.1"/>
    <property type="molecule type" value="Genomic_DNA"/>
</dbReference>
<dbReference type="InterPro" id="IPR000014">
    <property type="entry name" value="PAS"/>
</dbReference>
<dbReference type="Pfam" id="PF08447">
    <property type="entry name" value="PAS_3"/>
    <property type="match status" value="1"/>
</dbReference>